<evidence type="ECO:0000313" key="4">
    <source>
        <dbReference type="Proteomes" id="UP000005801"/>
    </source>
</evidence>
<reference evidence="3 4" key="1">
    <citation type="submission" date="2007-06" db="EMBL/GenBank/DDBJ databases">
        <authorList>
            <person name="Shimkets L."/>
            <person name="Ferriera S."/>
            <person name="Johnson J."/>
            <person name="Kravitz S."/>
            <person name="Beeson K."/>
            <person name="Sutton G."/>
            <person name="Rogers Y.-H."/>
            <person name="Friedman R."/>
            <person name="Frazier M."/>
            <person name="Venter J.C."/>
        </authorList>
    </citation>
    <scope>NUCLEOTIDE SEQUENCE [LARGE SCALE GENOMIC DNA]</scope>
    <source>
        <strain evidence="3 4">SIR-1</strain>
    </source>
</reference>
<accession>A6GIY7</accession>
<feature type="domain" description="Lipoyl-binding" evidence="2">
    <location>
        <begin position="105"/>
        <end position="182"/>
    </location>
</feature>
<sequence>MAGPRKDQRSAFNVRVGEREHAVEVHVGADGSRTVTVDGEPFEVSGAGAGTVRVSPGEAGGGRQLEVTLAQGEDGRPTEAWLAGGGRSRVTVQTQAEARLAAALGKSAGGAGSGTLTAPMPGRIVKVLITPGESVERGAPVIIMEAMKMENELQAPVSGVVQSVAVAEGDTVDAGAALCEIEAPEGDENA</sequence>
<proteinExistence type="predicted"/>
<dbReference type="FunFam" id="2.40.50.100:FF:000003">
    <property type="entry name" value="Acetyl-CoA carboxylase biotin carboxyl carrier protein"/>
    <property type="match status" value="1"/>
</dbReference>
<dbReference type="InterPro" id="IPR000089">
    <property type="entry name" value="Biotin_lipoyl"/>
</dbReference>
<keyword evidence="1" id="KW-0092">Biotin</keyword>
<dbReference type="EMBL" id="ABCS01000146">
    <property type="protein sequence ID" value="EDM74143.1"/>
    <property type="molecule type" value="Genomic_DNA"/>
</dbReference>
<protein>
    <submittedName>
        <fullName evidence="3">Biotin/lipoyl attachment protein</fullName>
    </submittedName>
</protein>
<dbReference type="OrthoDB" id="9812676at2"/>
<comment type="caution">
    <text evidence="3">The sequence shown here is derived from an EMBL/GenBank/DDBJ whole genome shotgun (WGS) entry which is preliminary data.</text>
</comment>
<evidence type="ECO:0000313" key="3">
    <source>
        <dbReference type="EMBL" id="EDM74143.1"/>
    </source>
</evidence>
<gene>
    <name evidence="3" type="ORF">PPSIR1_39070</name>
</gene>
<dbReference type="AlphaFoldDB" id="A6GIY7"/>
<dbReference type="PANTHER" id="PTHR45266">
    <property type="entry name" value="OXALOACETATE DECARBOXYLASE ALPHA CHAIN"/>
    <property type="match status" value="1"/>
</dbReference>
<dbReference type="Gene3D" id="2.40.50.100">
    <property type="match status" value="1"/>
</dbReference>
<dbReference type="RefSeq" id="WP_006976673.1">
    <property type="nucleotide sequence ID" value="NZ_ABCS01000146.1"/>
</dbReference>
<dbReference type="STRING" id="391625.PPSIR1_39070"/>
<dbReference type="Proteomes" id="UP000005801">
    <property type="component" value="Unassembled WGS sequence"/>
</dbReference>
<dbReference type="CDD" id="cd06850">
    <property type="entry name" value="biotinyl_domain"/>
    <property type="match status" value="1"/>
</dbReference>
<dbReference type="PANTHER" id="PTHR45266:SF3">
    <property type="entry name" value="OXALOACETATE DECARBOXYLASE ALPHA CHAIN"/>
    <property type="match status" value="1"/>
</dbReference>
<keyword evidence="4" id="KW-1185">Reference proteome</keyword>
<evidence type="ECO:0000259" key="2">
    <source>
        <dbReference type="PROSITE" id="PS50968"/>
    </source>
</evidence>
<name>A6GIY7_9BACT</name>
<dbReference type="InterPro" id="IPR011053">
    <property type="entry name" value="Single_hybrid_motif"/>
</dbReference>
<dbReference type="PROSITE" id="PS50968">
    <property type="entry name" value="BIOTINYL_LIPOYL"/>
    <property type="match status" value="1"/>
</dbReference>
<dbReference type="InterPro" id="IPR050709">
    <property type="entry name" value="Biotin_Carboxyl_Carrier/Decarb"/>
</dbReference>
<organism evidence="3 4">
    <name type="scientific">Plesiocystis pacifica SIR-1</name>
    <dbReference type="NCBI Taxonomy" id="391625"/>
    <lineage>
        <taxon>Bacteria</taxon>
        <taxon>Pseudomonadati</taxon>
        <taxon>Myxococcota</taxon>
        <taxon>Polyangia</taxon>
        <taxon>Nannocystales</taxon>
        <taxon>Nannocystaceae</taxon>
        <taxon>Plesiocystis</taxon>
    </lineage>
</organism>
<dbReference type="SUPFAM" id="SSF51230">
    <property type="entry name" value="Single hybrid motif"/>
    <property type="match status" value="1"/>
</dbReference>
<dbReference type="eggNOG" id="COG4770">
    <property type="taxonomic scope" value="Bacteria"/>
</dbReference>
<dbReference type="Pfam" id="PF00364">
    <property type="entry name" value="Biotin_lipoyl"/>
    <property type="match status" value="1"/>
</dbReference>
<evidence type="ECO:0000256" key="1">
    <source>
        <dbReference type="ARBA" id="ARBA00023267"/>
    </source>
</evidence>